<dbReference type="Proteomes" id="UP001223520">
    <property type="component" value="Chromosome"/>
</dbReference>
<dbReference type="InterPro" id="IPR058240">
    <property type="entry name" value="rSAM_sf"/>
</dbReference>
<dbReference type="RefSeq" id="WP_281482925.1">
    <property type="nucleotide sequence ID" value="NZ_CP124543.1"/>
</dbReference>
<dbReference type="CDD" id="cd01335">
    <property type="entry name" value="Radical_SAM"/>
    <property type="match status" value="1"/>
</dbReference>
<evidence type="ECO:0000256" key="1">
    <source>
        <dbReference type="ARBA" id="ARBA00001966"/>
    </source>
</evidence>
<keyword evidence="3" id="KW-0949">S-adenosyl-L-methionine</keyword>
<dbReference type="EMBL" id="CP124543">
    <property type="protein sequence ID" value="WGV25627.1"/>
    <property type="molecule type" value="Genomic_DNA"/>
</dbReference>
<sequence>MNAIQSLPNSQFSSVYGPVKSWRFGRSLGIDPIGMVSTCSFNCVYCQLGNIQKQISQRQIFVPTAQIIHELQAIAWENIDVVTLSGSGEPTLALNLAEILAAVKKVTKLPTIVLTNSTLLGDRTVRSALKLADIVVVKLDAISANQLQRINQPVAEIDLADILAGIEQFRQEYQGFLAIQTMILSPWKSDMVRDYIQMLERLKLDEIQLNTPSRPRVLVRQLDARGNNITESSSYVCQNLRCVSADVLSALARQIHTATKIPVRCPPKTSL</sequence>
<dbReference type="InterPro" id="IPR013785">
    <property type="entry name" value="Aldolase_TIM"/>
</dbReference>
<proteinExistence type="predicted"/>
<dbReference type="AlphaFoldDB" id="A0AAJ6NS72"/>
<dbReference type="Pfam" id="PF04055">
    <property type="entry name" value="Radical_SAM"/>
    <property type="match status" value="1"/>
</dbReference>
<evidence type="ECO:0000256" key="4">
    <source>
        <dbReference type="ARBA" id="ARBA00022723"/>
    </source>
</evidence>
<dbReference type="GO" id="GO:0003824">
    <property type="term" value="F:catalytic activity"/>
    <property type="evidence" value="ECO:0007669"/>
    <property type="project" value="InterPro"/>
</dbReference>
<comment type="cofactor">
    <cofactor evidence="1">
        <name>[4Fe-4S] cluster</name>
        <dbReference type="ChEBI" id="CHEBI:49883"/>
    </cofactor>
</comment>
<accession>A0AAJ6NS72</accession>
<evidence type="ECO:0000256" key="6">
    <source>
        <dbReference type="ARBA" id="ARBA00023014"/>
    </source>
</evidence>
<dbReference type="Gene3D" id="3.20.20.70">
    <property type="entry name" value="Aldolase class I"/>
    <property type="match status" value="1"/>
</dbReference>
<evidence type="ECO:0000256" key="3">
    <source>
        <dbReference type="ARBA" id="ARBA00022691"/>
    </source>
</evidence>
<dbReference type="SFLD" id="SFLDG01083">
    <property type="entry name" value="Uncharacterised_Radical_SAM_Su"/>
    <property type="match status" value="1"/>
</dbReference>
<dbReference type="SUPFAM" id="SSF102114">
    <property type="entry name" value="Radical SAM enzymes"/>
    <property type="match status" value="1"/>
</dbReference>
<evidence type="ECO:0000313" key="8">
    <source>
        <dbReference type="EMBL" id="WGV25627.1"/>
    </source>
</evidence>
<keyword evidence="4" id="KW-0479">Metal-binding</keyword>
<keyword evidence="5" id="KW-0408">Iron</keyword>
<protein>
    <submittedName>
        <fullName evidence="8">Radical SAM protein</fullName>
    </submittedName>
</protein>
<organism evidence="8 9">
    <name type="scientific">Halotia branconii CENA392</name>
    <dbReference type="NCBI Taxonomy" id="1539056"/>
    <lineage>
        <taxon>Bacteria</taxon>
        <taxon>Bacillati</taxon>
        <taxon>Cyanobacteriota</taxon>
        <taxon>Cyanophyceae</taxon>
        <taxon>Nostocales</taxon>
        <taxon>Nodulariaceae</taxon>
        <taxon>Halotia</taxon>
    </lineage>
</organism>
<dbReference type="KEGG" id="hbq:QI031_28545"/>
<dbReference type="PANTHER" id="PTHR43787">
    <property type="entry name" value="FEMO COFACTOR BIOSYNTHESIS PROTEIN NIFB-RELATED"/>
    <property type="match status" value="1"/>
</dbReference>
<dbReference type="PROSITE" id="PS51918">
    <property type="entry name" value="RADICAL_SAM"/>
    <property type="match status" value="1"/>
</dbReference>
<dbReference type="InterPro" id="IPR007197">
    <property type="entry name" value="rSAM"/>
</dbReference>
<reference evidence="8 9" key="1">
    <citation type="journal article" date="2023" name="Limnol Oceanogr Lett">
        <title>Environmental adaptations by the intertidal Antarctic cyanobacterium Halotia branconii CENA392 as revealed using long-read genome sequencing.</title>
        <authorList>
            <person name="Dextro R.B."/>
            <person name="Delbaje E."/>
            <person name="Freitas P.N.N."/>
            <person name="Geraldes V."/>
            <person name="Pinto E."/>
            <person name="Long P.F."/>
            <person name="Fiore M.F."/>
        </authorList>
    </citation>
    <scope>NUCLEOTIDE SEQUENCE [LARGE SCALE GENOMIC DNA]</scope>
    <source>
        <strain evidence="8 9">CENA392</strain>
    </source>
</reference>
<evidence type="ECO:0000256" key="5">
    <source>
        <dbReference type="ARBA" id="ARBA00023004"/>
    </source>
</evidence>
<dbReference type="SFLD" id="SFLDS00029">
    <property type="entry name" value="Radical_SAM"/>
    <property type="match status" value="1"/>
</dbReference>
<dbReference type="InterPro" id="IPR040084">
    <property type="entry name" value="GTPase_Obg"/>
</dbReference>
<name>A0AAJ6NS72_9CYAN</name>
<dbReference type="GO" id="GO:0051539">
    <property type="term" value="F:4 iron, 4 sulfur cluster binding"/>
    <property type="evidence" value="ECO:0007669"/>
    <property type="project" value="UniProtKB-KW"/>
</dbReference>
<keyword evidence="2" id="KW-0004">4Fe-4S</keyword>
<evidence type="ECO:0000259" key="7">
    <source>
        <dbReference type="PROSITE" id="PS51918"/>
    </source>
</evidence>
<dbReference type="GO" id="GO:0046872">
    <property type="term" value="F:metal ion binding"/>
    <property type="evidence" value="ECO:0007669"/>
    <property type="project" value="UniProtKB-KW"/>
</dbReference>
<evidence type="ECO:0000256" key="2">
    <source>
        <dbReference type="ARBA" id="ARBA00022485"/>
    </source>
</evidence>
<keyword evidence="9" id="KW-1185">Reference proteome</keyword>
<dbReference type="PANTHER" id="PTHR43787:SF11">
    <property type="entry name" value="UPF0026 PROTEIN SLR1464"/>
    <property type="match status" value="1"/>
</dbReference>
<keyword evidence="6" id="KW-0411">Iron-sulfur</keyword>
<evidence type="ECO:0000313" key="9">
    <source>
        <dbReference type="Proteomes" id="UP001223520"/>
    </source>
</evidence>
<feature type="domain" description="Radical SAM core" evidence="7">
    <location>
        <begin position="23"/>
        <end position="241"/>
    </location>
</feature>
<gene>
    <name evidence="8" type="ORF">QI031_28545</name>
</gene>